<proteinExistence type="predicted"/>
<dbReference type="Proteomes" id="UP001151760">
    <property type="component" value="Unassembled WGS sequence"/>
</dbReference>
<sequence>MLTTMVPEQVKTMKIQAGIQGSRPEELRRHLQLWKCFGRLYYVVIILVRNIDQTINLNIDDFDHESNEDDKKKTKDNMKNANKRKRKPSGGIGNEKAKFYRADSVKNGTKDINLHYPKCGGNPMNEESLKQKKLALMKDNNRDGEGCSSETLQN</sequence>
<evidence type="ECO:0000313" key="3">
    <source>
        <dbReference type="Proteomes" id="UP001151760"/>
    </source>
</evidence>
<name>A0ABQ4YLK6_9ASTR</name>
<gene>
    <name evidence="2" type="ORF">Tco_0727756</name>
</gene>
<keyword evidence="3" id="KW-1185">Reference proteome</keyword>
<reference evidence="2" key="2">
    <citation type="submission" date="2022-01" db="EMBL/GenBank/DDBJ databases">
        <authorList>
            <person name="Yamashiro T."/>
            <person name="Shiraishi A."/>
            <person name="Satake H."/>
            <person name="Nakayama K."/>
        </authorList>
    </citation>
    <scope>NUCLEOTIDE SEQUENCE</scope>
</reference>
<evidence type="ECO:0000256" key="1">
    <source>
        <dbReference type="SAM" id="MobiDB-lite"/>
    </source>
</evidence>
<protein>
    <submittedName>
        <fullName evidence="2">Uncharacterized protein</fullName>
    </submittedName>
</protein>
<reference evidence="2" key="1">
    <citation type="journal article" date="2022" name="Int. J. Mol. Sci.">
        <title>Draft Genome of Tanacetum Coccineum: Genomic Comparison of Closely Related Tanacetum-Family Plants.</title>
        <authorList>
            <person name="Yamashiro T."/>
            <person name="Shiraishi A."/>
            <person name="Nakayama K."/>
            <person name="Satake H."/>
        </authorList>
    </citation>
    <scope>NUCLEOTIDE SEQUENCE</scope>
</reference>
<organism evidence="2 3">
    <name type="scientific">Tanacetum coccineum</name>
    <dbReference type="NCBI Taxonomy" id="301880"/>
    <lineage>
        <taxon>Eukaryota</taxon>
        <taxon>Viridiplantae</taxon>
        <taxon>Streptophyta</taxon>
        <taxon>Embryophyta</taxon>
        <taxon>Tracheophyta</taxon>
        <taxon>Spermatophyta</taxon>
        <taxon>Magnoliopsida</taxon>
        <taxon>eudicotyledons</taxon>
        <taxon>Gunneridae</taxon>
        <taxon>Pentapetalae</taxon>
        <taxon>asterids</taxon>
        <taxon>campanulids</taxon>
        <taxon>Asterales</taxon>
        <taxon>Asteraceae</taxon>
        <taxon>Asteroideae</taxon>
        <taxon>Anthemideae</taxon>
        <taxon>Anthemidinae</taxon>
        <taxon>Tanacetum</taxon>
    </lineage>
</organism>
<accession>A0ABQ4YLK6</accession>
<comment type="caution">
    <text evidence="2">The sequence shown here is derived from an EMBL/GenBank/DDBJ whole genome shotgun (WGS) entry which is preliminary data.</text>
</comment>
<dbReference type="EMBL" id="BQNB010010482">
    <property type="protein sequence ID" value="GJS77875.1"/>
    <property type="molecule type" value="Genomic_DNA"/>
</dbReference>
<feature type="region of interest" description="Disordered" evidence="1">
    <location>
        <begin position="58"/>
        <end position="154"/>
    </location>
</feature>
<feature type="compositionally biased region" description="Basic and acidic residues" evidence="1">
    <location>
        <begin position="95"/>
        <end position="113"/>
    </location>
</feature>
<feature type="compositionally biased region" description="Basic and acidic residues" evidence="1">
    <location>
        <begin position="69"/>
        <end position="78"/>
    </location>
</feature>
<evidence type="ECO:0000313" key="2">
    <source>
        <dbReference type="EMBL" id="GJS77875.1"/>
    </source>
</evidence>